<reference evidence="1" key="1">
    <citation type="submission" date="2014-09" db="EMBL/GenBank/DDBJ databases">
        <authorList>
            <person name="Magalhaes I.L.F."/>
            <person name="Oliveira U."/>
            <person name="Santos F.R."/>
            <person name="Vidigal T.H.D.A."/>
            <person name="Brescovit A.D."/>
            <person name="Santos A.J."/>
        </authorList>
    </citation>
    <scope>NUCLEOTIDE SEQUENCE</scope>
    <source>
        <tissue evidence="1">Shoot tissue taken approximately 20 cm above the soil surface</tissue>
    </source>
</reference>
<dbReference type="EMBL" id="GBRH01168814">
    <property type="protein sequence ID" value="JAE29082.1"/>
    <property type="molecule type" value="Transcribed_RNA"/>
</dbReference>
<reference evidence="1" key="2">
    <citation type="journal article" date="2015" name="Data Brief">
        <title>Shoot transcriptome of the giant reed, Arundo donax.</title>
        <authorList>
            <person name="Barrero R.A."/>
            <person name="Guerrero F.D."/>
            <person name="Moolhuijzen P."/>
            <person name="Goolsby J.A."/>
            <person name="Tidwell J."/>
            <person name="Bellgard S.E."/>
            <person name="Bellgard M.I."/>
        </authorList>
    </citation>
    <scope>NUCLEOTIDE SEQUENCE</scope>
    <source>
        <tissue evidence="1">Shoot tissue taken approximately 20 cm above the soil surface</tissue>
    </source>
</reference>
<accession>A0A0A9GX18</accession>
<evidence type="ECO:0000313" key="1">
    <source>
        <dbReference type="EMBL" id="JAE29082.1"/>
    </source>
</evidence>
<organism evidence="1">
    <name type="scientific">Arundo donax</name>
    <name type="common">Giant reed</name>
    <name type="synonym">Donax arundinaceus</name>
    <dbReference type="NCBI Taxonomy" id="35708"/>
    <lineage>
        <taxon>Eukaryota</taxon>
        <taxon>Viridiplantae</taxon>
        <taxon>Streptophyta</taxon>
        <taxon>Embryophyta</taxon>
        <taxon>Tracheophyta</taxon>
        <taxon>Spermatophyta</taxon>
        <taxon>Magnoliopsida</taxon>
        <taxon>Liliopsida</taxon>
        <taxon>Poales</taxon>
        <taxon>Poaceae</taxon>
        <taxon>PACMAD clade</taxon>
        <taxon>Arundinoideae</taxon>
        <taxon>Arundineae</taxon>
        <taxon>Arundo</taxon>
    </lineage>
</organism>
<sequence length="33" mass="3860">MSCCLHFFCIRLDLKKIVLLTLTFLGQTKEEQS</sequence>
<name>A0A0A9GX18_ARUDO</name>
<dbReference type="AlphaFoldDB" id="A0A0A9GX18"/>
<proteinExistence type="predicted"/>
<protein>
    <submittedName>
        <fullName evidence="1">Uncharacterized protein</fullName>
    </submittedName>
</protein>